<evidence type="ECO:0000313" key="3">
    <source>
        <dbReference type="Proteomes" id="UP000235023"/>
    </source>
</evidence>
<keyword evidence="1" id="KW-0812">Transmembrane</keyword>
<sequence length="97" mass="11054">MLYATALFSISYFFPFSIPSLLLLSLLVLQDDQVDKRVNTNGVRIIQHIDDGDDNDRILALWLFLSSSTTGYSLFFFSFLLLSVFLFFAPMAVQHPP</sequence>
<proteinExistence type="predicted"/>
<keyword evidence="1" id="KW-1133">Transmembrane helix</keyword>
<evidence type="ECO:0000313" key="2">
    <source>
        <dbReference type="EMBL" id="PLN76603.1"/>
    </source>
</evidence>
<gene>
    <name evidence="2" type="ORF">BDW42DRAFT_178397</name>
</gene>
<keyword evidence="3" id="KW-1185">Reference proteome</keyword>
<dbReference type="EMBL" id="KZ559614">
    <property type="protein sequence ID" value="PLN76603.1"/>
    <property type="molecule type" value="Genomic_DNA"/>
</dbReference>
<feature type="transmembrane region" description="Helical" evidence="1">
    <location>
        <begin position="6"/>
        <end position="29"/>
    </location>
</feature>
<keyword evidence="1" id="KW-0472">Membrane</keyword>
<organism evidence="2 3">
    <name type="scientific">Aspergillus taichungensis</name>
    <dbReference type="NCBI Taxonomy" id="482145"/>
    <lineage>
        <taxon>Eukaryota</taxon>
        <taxon>Fungi</taxon>
        <taxon>Dikarya</taxon>
        <taxon>Ascomycota</taxon>
        <taxon>Pezizomycotina</taxon>
        <taxon>Eurotiomycetes</taxon>
        <taxon>Eurotiomycetidae</taxon>
        <taxon>Eurotiales</taxon>
        <taxon>Aspergillaceae</taxon>
        <taxon>Aspergillus</taxon>
        <taxon>Aspergillus subgen. Circumdati</taxon>
    </lineage>
</organism>
<name>A0A2J5HHX8_9EURO</name>
<dbReference type="Proteomes" id="UP000235023">
    <property type="component" value="Unassembled WGS sequence"/>
</dbReference>
<accession>A0A2J5HHX8</accession>
<evidence type="ECO:0000256" key="1">
    <source>
        <dbReference type="SAM" id="Phobius"/>
    </source>
</evidence>
<dbReference type="AlphaFoldDB" id="A0A2J5HHX8"/>
<feature type="transmembrane region" description="Helical" evidence="1">
    <location>
        <begin position="72"/>
        <end position="93"/>
    </location>
</feature>
<reference evidence="3" key="1">
    <citation type="submission" date="2017-12" db="EMBL/GenBank/DDBJ databases">
        <authorList>
            <consortium name="DOE Joint Genome Institute"/>
            <person name="Mondo S.J."/>
            <person name="Kjaerbolling I."/>
            <person name="Vesth T.C."/>
            <person name="Frisvad J.C."/>
            <person name="Nybo J.L."/>
            <person name="Theobald S."/>
            <person name="Kuo A."/>
            <person name="Bowyer P."/>
            <person name="Matsuda Y."/>
            <person name="Lyhne E.K."/>
            <person name="Kogle M.E."/>
            <person name="Clum A."/>
            <person name="Lipzen A."/>
            <person name="Salamov A."/>
            <person name="Ngan C.Y."/>
            <person name="Daum C."/>
            <person name="Chiniquy J."/>
            <person name="Barry K."/>
            <person name="LaButti K."/>
            <person name="Haridas S."/>
            <person name="Simmons B.A."/>
            <person name="Magnuson J.K."/>
            <person name="Mortensen U.H."/>
            <person name="Larsen T.O."/>
            <person name="Grigoriev I.V."/>
            <person name="Baker S.E."/>
            <person name="Andersen M.R."/>
            <person name="Nordberg H.P."/>
            <person name="Cantor M.N."/>
            <person name="Hua S.X."/>
        </authorList>
    </citation>
    <scope>NUCLEOTIDE SEQUENCE [LARGE SCALE GENOMIC DNA]</scope>
    <source>
        <strain evidence="3">IBT 19404</strain>
    </source>
</reference>
<protein>
    <submittedName>
        <fullName evidence="2">Uncharacterized protein</fullName>
    </submittedName>
</protein>